<dbReference type="EMBL" id="MGAV01000026">
    <property type="protein sequence ID" value="OGK53005.1"/>
    <property type="molecule type" value="Genomic_DNA"/>
</dbReference>
<keyword evidence="2" id="KW-1133">Transmembrane helix</keyword>
<feature type="transmembrane region" description="Helical" evidence="2">
    <location>
        <begin position="12"/>
        <end position="31"/>
    </location>
</feature>
<evidence type="ECO:0000259" key="3">
    <source>
        <dbReference type="Pfam" id="PF13399"/>
    </source>
</evidence>
<dbReference type="InterPro" id="IPR027381">
    <property type="entry name" value="LytR/CpsA/Psr_C"/>
</dbReference>
<keyword evidence="2" id="KW-0812">Transmembrane</keyword>
<gene>
    <name evidence="4" type="ORF">A3H78_02215</name>
</gene>
<sequence>MENRSLLSSKRKPILLLIVLILILGGGFFIFRNFTNKSKIEEAQITPTESFSIDETVVEEVSEPTLEPSSEPTSSLTKVTPTKASVTKVPSPTQKISVTKAQGVLTISVLNGSGIKGEASKAADLLRGKGFDIGSVGNADNYDYEETIVKLKKDKMDSKQSIIDALKGTYVVSSTVAELDAGASSDGEVIIGKKTI</sequence>
<dbReference type="Pfam" id="PF13399">
    <property type="entry name" value="LytR_C"/>
    <property type="match status" value="1"/>
</dbReference>
<organism evidence="4 5">
    <name type="scientific">Candidatus Roizmanbacteria bacterium RIFCSPLOWO2_02_FULL_36_11</name>
    <dbReference type="NCBI Taxonomy" id="1802071"/>
    <lineage>
        <taxon>Bacteria</taxon>
        <taxon>Candidatus Roizmaniibacteriota</taxon>
    </lineage>
</organism>
<keyword evidence="2" id="KW-0472">Membrane</keyword>
<name>A0A1F7JBQ3_9BACT</name>
<evidence type="ECO:0000313" key="4">
    <source>
        <dbReference type="EMBL" id="OGK53005.1"/>
    </source>
</evidence>
<comment type="caution">
    <text evidence="4">The sequence shown here is derived from an EMBL/GenBank/DDBJ whole genome shotgun (WGS) entry which is preliminary data.</text>
</comment>
<dbReference type="AlphaFoldDB" id="A0A1F7JBQ3"/>
<dbReference type="Proteomes" id="UP000177418">
    <property type="component" value="Unassembled WGS sequence"/>
</dbReference>
<feature type="domain" description="LytR/CpsA/Psr regulator C-terminal" evidence="3">
    <location>
        <begin position="105"/>
        <end position="192"/>
    </location>
</feature>
<dbReference type="Gene3D" id="3.30.70.2390">
    <property type="match status" value="1"/>
</dbReference>
<feature type="compositionally biased region" description="Low complexity" evidence="1">
    <location>
        <begin position="63"/>
        <end position="77"/>
    </location>
</feature>
<proteinExistence type="predicted"/>
<evidence type="ECO:0000256" key="1">
    <source>
        <dbReference type="SAM" id="MobiDB-lite"/>
    </source>
</evidence>
<evidence type="ECO:0000256" key="2">
    <source>
        <dbReference type="SAM" id="Phobius"/>
    </source>
</evidence>
<reference evidence="4 5" key="1">
    <citation type="journal article" date="2016" name="Nat. Commun.">
        <title>Thousands of microbial genomes shed light on interconnected biogeochemical processes in an aquifer system.</title>
        <authorList>
            <person name="Anantharaman K."/>
            <person name="Brown C.T."/>
            <person name="Hug L.A."/>
            <person name="Sharon I."/>
            <person name="Castelle C.J."/>
            <person name="Probst A.J."/>
            <person name="Thomas B.C."/>
            <person name="Singh A."/>
            <person name="Wilkins M.J."/>
            <person name="Karaoz U."/>
            <person name="Brodie E.L."/>
            <person name="Williams K.H."/>
            <person name="Hubbard S.S."/>
            <person name="Banfield J.F."/>
        </authorList>
    </citation>
    <scope>NUCLEOTIDE SEQUENCE [LARGE SCALE GENOMIC DNA]</scope>
</reference>
<evidence type="ECO:0000313" key="5">
    <source>
        <dbReference type="Proteomes" id="UP000177418"/>
    </source>
</evidence>
<accession>A0A1F7JBQ3</accession>
<protein>
    <recommendedName>
        <fullName evidence="3">LytR/CpsA/Psr regulator C-terminal domain-containing protein</fullName>
    </recommendedName>
</protein>
<feature type="region of interest" description="Disordered" evidence="1">
    <location>
        <begin position="63"/>
        <end position="84"/>
    </location>
</feature>